<comment type="caution">
    <text evidence="2">The sequence shown here is derived from an EMBL/GenBank/DDBJ whole genome shotgun (WGS) entry which is preliminary data.</text>
</comment>
<accession>A0A4E0RFI4</accession>
<protein>
    <submittedName>
        <fullName evidence="2">Uncharacterized protein</fullName>
    </submittedName>
</protein>
<reference evidence="2" key="1">
    <citation type="submission" date="2019-03" db="EMBL/GenBank/DDBJ databases">
        <title>Improved annotation for the trematode Fasciola hepatica.</title>
        <authorList>
            <person name="Choi Y.-J."/>
            <person name="Martin J."/>
            <person name="Mitreva M."/>
        </authorList>
    </citation>
    <scope>NUCLEOTIDE SEQUENCE [LARGE SCALE GENOMIC DNA]</scope>
</reference>
<keyword evidence="3" id="KW-1185">Reference proteome</keyword>
<proteinExistence type="predicted"/>
<dbReference type="AlphaFoldDB" id="A0A4E0RFI4"/>
<dbReference type="Proteomes" id="UP000230066">
    <property type="component" value="Unassembled WGS sequence"/>
</dbReference>
<feature type="region of interest" description="Disordered" evidence="1">
    <location>
        <begin position="1"/>
        <end position="70"/>
    </location>
</feature>
<organism evidence="2 3">
    <name type="scientific">Fasciola hepatica</name>
    <name type="common">Liver fluke</name>
    <dbReference type="NCBI Taxonomy" id="6192"/>
    <lineage>
        <taxon>Eukaryota</taxon>
        <taxon>Metazoa</taxon>
        <taxon>Spiralia</taxon>
        <taxon>Lophotrochozoa</taxon>
        <taxon>Platyhelminthes</taxon>
        <taxon>Trematoda</taxon>
        <taxon>Digenea</taxon>
        <taxon>Plagiorchiida</taxon>
        <taxon>Echinostomata</taxon>
        <taxon>Echinostomatoidea</taxon>
        <taxon>Fasciolidae</taxon>
        <taxon>Fasciola</taxon>
    </lineage>
</organism>
<gene>
    <name evidence="2" type="ORF">D915_003671</name>
</gene>
<feature type="compositionally biased region" description="Polar residues" evidence="1">
    <location>
        <begin position="10"/>
        <end position="38"/>
    </location>
</feature>
<name>A0A4E0RFI4_FASHE</name>
<feature type="region of interest" description="Disordered" evidence="1">
    <location>
        <begin position="83"/>
        <end position="107"/>
    </location>
</feature>
<feature type="compositionally biased region" description="Polar residues" evidence="1">
    <location>
        <begin position="97"/>
        <end position="107"/>
    </location>
</feature>
<dbReference type="EMBL" id="JXXN02001078">
    <property type="protein sequence ID" value="THD25585.1"/>
    <property type="molecule type" value="Genomic_DNA"/>
</dbReference>
<evidence type="ECO:0000313" key="3">
    <source>
        <dbReference type="Proteomes" id="UP000230066"/>
    </source>
</evidence>
<sequence length="174" mass="19216">MKRKAKQRKSNFSPINQTQNSYDCTSKSDGPRTRSSNEYQEHSKAGAIPPVLGSDRCFPARGRLSRSASDSDCAVFNSVAVRGSSRGRRSKTAAQPAAQSVLDSRSQSVSYDQTISLSDYKRFELSKSILQDYEQEDTAAPDLVAMHDLSVSSTPSTFVESRHFTDKSKSFFVV</sequence>
<evidence type="ECO:0000313" key="2">
    <source>
        <dbReference type="EMBL" id="THD25585.1"/>
    </source>
</evidence>
<evidence type="ECO:0000256" key="1">
    <source>
        <dbReference type="SAM" id="MobiDB-lite"/>
    </source>
</evidence>